<evidence type="ECO:0000313" key="2">
    <source>
        <dbReference type="Proteomes" id="UP001295794"/>
    </source>
</evidence>
<sequence>MKVLICSAHPWPLQLGFQPVHSSLNRVELLSLWVPVSARRDKERRLGSVNPSLTCVHMS</sequence>
<evidence type="ECO:0000313" key="1">
    <source>
        <dbReference type="EMBL" id="CAK5266762.1"/>
    </source>
</evidence>
<accession>A0AAD2H339</accession>
<protein>
    <submittedName>
        <fullName evidence="1">Uncharacterized protein</fullName>
    </submittedName>
</protein>
<comment type="caution">
    <text evidence="1">The sequence shown here is derived from an EMBL/GenBank/DDBJ whole genome shotgun (WGS) entry which is preliminary data.</text>
</comment>
<organism evidence="1 2">
    <name type="scientific">Mycena citricolor</name>
    <dbReference type="NCBI Taxonomy" id="2018698"/>
    <lineage>
        <taxon>Eukaryota</taxon>
        <taxon>Fungi</taxon>
        <taxon>Dikarya</taxon>
        <taxon>Basidiomycota</taxon>
        <taxon>Agaricomycotina</taxon>
        <taxon>Agaricomycetes</taxon>
        <taxon>Agaricomycetidae</taxon>
        <taxon>Agaricales</taxon>
        <taxon>Marasmiineae</taxon>
        <taxon>Mycenaceae</taxon>
        <taxon>Mycena</taxon>
    </lineage>
</organism>
<dbReference type="Proteomes" id="UP001295794">
    <property type="component" value="Unassembled WGS sequence"/>
</dbReference>
<dbReference type="EMBL" id="CAVNYO010000110">
    <property type="protein sequence ID" value="CAK5266762.1"/>
    <property type="molecule type" value="Genomic_DNA"/>
</dbReference>
<name>A0AAD2H339_9AGAR</name>
<dbReference type="AlphaFoldDB" id="A0AAD2H339"/>
<gene>
    <name evidence="1" type="ORF">MYCIT1_LOCUS8702</name>
</gene>
<proteinExistence type="predicted"/>
<reference evidence="1" key="1">
    <citation type="submission" date="2023-11" db="EMBL/GenBank/DDBJ databases">
        <authorList>
            <person name="De Vega J J."/>
            <person name="De Vega J J."/>
        </authorList>
    </citation>
    <scope>NUCLEOTIDE SEQUENCE</scope>
</reference>
<keyword evidence="2" id="KW-1185">Reference proteome</keyword>